<gene>
    <name evidence="1" type="ORF">HPULCUR_005580</name>
</gene>
<accession>A0ABP9Y0C6</accession>
<comment type="caution">
    <text evidence="1">The sequence shown here is derived from an EMBL/GenBank/DDBJ whole genome shotgun (WGS) entry which is preliminary data.</text>
</comment>
<evidence type="ECO:0000313" key="2">
    <source>
        <dbReference type="Proteomes" id="UP001476247"/>
    </source>
</evidence>
<dbReference type="Proteomes" id="UP001476247">
    <property type="component" value="Unassembled WGS sequence"/>
</dbReference>
<keyword evidence="2" id="KW-1185">Reference proteome</keyword>
<sequence>MTDKKSLLTSRIPFIEHPGTDKTSKTILKHPFVKKIITVAILDVNGDNYRVGDVEWPGGSRSDVLYEPLDRSLKQLPIIVEVQRTVDVNFMARVVPYCVMAYRRYQVFPVLRVFAPEHVSIPAENMRLPNVNGALSLNCEYWARKRYLIRLKNVSTLTGSTDPFAAVSNFNIVINQRSFLTKRWTKL</sequence>
<protein>
    <submittedName>
        <fullName evidence="1">Uncharacterized protein</fullName>
    </submittedName>
</protein>
<reference evidence="1 2" key="1">
    <citation type="submission" date="2024-04" db="EMBL/GenBank/DDBJ databases">
        <title>genome sequences of Mucor flavus KT1a and Helicostylum pulchrum KT1b strains isolation_sourced from the surface of a dry-aged beef.</title>
        <authorList>
            <person name="Toyotome T."/>
            <person name="Hosono M."/>
            <person name="Torimaru M."/>
            <person name="Fukuda K."/>
            <person name="Mikami N."/>
        </authorList>
    </citation>
    <scope>NUCLEOTIDE SEQUENCE [LARGE SCALE GENOMIC DNA]</scope>
    <source>
        <strain evidence="1 2">KT1b</strain>
    </source>
</reference>
<organism evidence="1 2">
    <name type="scientific">Helicostylum pulchrum</name>
    <dbReference type="NCBI Taxonomy" id="562976"/>
    <lineage>
        <taxon>Eukaryota</taxon>
        <taxon>Fungi</taxon>
        <taxon>Fungi incertae sedis</taxon>
        <taxon>Mucoromycota</taxon>
        <taxon>Mucoromycotina</taxon>
        <taxon>Mucoromycetes</taxon>
        <taxon>Mucorales</taxon>
        <taxon>Mucorineae</taxon>
        <taxon>Mucoraceae</taxon>
        <taxon>Helicostylum</taxon>
    </lineage>
</organism>
<dbReference type="EMBL" id="BAABUJ010000014">
    <property type="protein sequence ID" value="GAA5800155.1"/>
    <property type="molecule type" value="Genomic_DNA"/>
</dbReference>
<evidence type="ECO:0000313" key="1">
    <source>
        <dbReference type="EMBL" id="GAA5800155.1"/>
    </source>
</evidence>
<proteinExistence type="predicted"/>
<name>A0ABP9Y0C6_9FUNG</name>